<dbReference type="InterPro" id="IPR050131">
    <property type="entry name" value="Peptidase_S8_subtilisin-like"/>
</dbReference>
<dbReference type="RefSeq" id="WP_251799997.1">
    <property type="nucleotide sequence ID" value="NZ_JAMQOL010000030.1"/>
</dbReference>
<evidence type="ECO:0000313" key="8">
    <source>
        <dbReference type="Proteomes" id="UP001523216"/>
    </source>
</evidence>
<dbReference type="SUPFAM" id="SSF52743">
    <property type="entry name" value="Subtilisin-like"/>
    <property type="match status" value="1"/>
</dbReference>
<evidence type="ECO:0000256" key="3">
    <source>
        <dbReference type="ARBA" id="ARBA00022801"/>
    </source>
</evidence>
<organism evidence="7 8">
    <name type="scientific">Paractinoplanes hotanensis</name>
    <dbReference type="NCBI Taxonomy" id="2906497"/>
    <lineage>
        <taxon>Bacteria</taxon>
        <taxon>Bacillati</taxon>
        <taxon>Actinomycetota</taxon>
        <taxon>Actinomycetes</taxon>
        <taxon>Micromonosporales</taxon>
        <taxon>Micromonosporaceae</taxon>
        <taxon>Paractinoplanes</taxon>
    </lineage>
</organism>
<dbReference type="InterPro" id="IPR000209">
    <property type="entry name" value="Peptidase_S8/S53_dom"/>
</dbReference>
<comment type="similarity">
    <text evidence="1 5">Belongs to the peptidase S8 family.</text>
</comment>
<accession>A0ABT0Y3V6</accession>
<feature type="domain" description="Peptidase S8/S53" evidence="6">
    <location>
        <begin position="123"/>
        <end position="313"/>
    </location>
</feature>
<dbReference type="EMBL" id="JAMQOL010000030">
    <property type="protein sequence ID" value="MCM4080193.1"/>
    <property type="molecule type" value="Genomic_DNA"/>
</dbReference>
<protein>
    <submittedName>
        <fullName evidence="7">S8/S53 family peptidase</fullName>
    </submittedName>
</protein>
<dbReference type="Gene3D" id="3.40.50.200">
    <property type="entry name" value="Peptidase S8/S53 domain"/>
    <property type="match status" value="1"/>
</dbReference>
<evidence type="ECO:0000256" key="5">
    <source>
        <dbReference type="PROSITE-ProRule" id="PRU01240"/>
    </source>
</evidence>
<evidence type="ECO:0000256" key="4">
    <source>
        <dbReference type="ARBA" id="ARBA00022825"/>
    </source>
</evidence>
<gene>
    <name evidence="7" type="ORF">LXN57_21680</name>
</gene>
<dbReference type="PANTHER" id="PTHR43806">
    <property type="entry name" value="PEPTIDASE S8"/>
    <property type="match status" value="1"/>
</dbReference>
<sequence length="391" mass="42312">MADTKLDKDRYSADTLTIGGEVDVEELNDRLDRDGLGRPFVAPGRRAGARRIVTVEKGQAVPAFEALCGSGLDLRLDNLHVGGWEFMGKHWGHGFTWSELALLEADKPPRPPWEKLPAGLRRPVIALLDTGVEQHPWIRVGTPDDPFVIHAEEVDRPRPFPRMLPVFSPGEGPGRDAGHATFIAGLIRSAAPSARILSLQVMDDRGKVQESRVLEALSWLSDYAGLTGPDLGAGRPVDVVCMAFGREPDDPDPFADVENAMKPFTDAGIPLVASAGNDHTDKEVKPAASEAVIAVGAGFGRYHADFSNYGDWVNRYRDGVDVVGILPGAAVDGSEGRWGQVERHVVRGRRLRRRPGPAAGRPRPCLTCAWARCSNGPGTATATRCRSWCAS</sequence>
<comment type="caution">
    <text evidence="5">Lacks conserved residue(s) required for the propagation of feature annotation.</text>
</comment>
<dbReference type="Proteomes" id="UP001523216">
    <property type="component" value="Unassembled WGS sequence"/>
</dbReference>
<name>A0ABT0Y3V6_9ACTN</name>
<evidence type="ECO:0000256" key="1">
    <source>
        <dbReference type="ARBA" id="ARBA00011073"/>
    </source>
</evidence>
<dbReference type="Pfam" id="PF00082">
    <property type="entry name" value="Peptidase_S8"/>
    <property type="match status" value="1"/>
</dbReference>
<keyword evidence="2" id="KW-0645">Protease</keyword>
<comment type="caution">
    <text evidence="7">The sequence shown here is derived from an EMBL/GenBank/DDBJ whole genome shotgun (WGS) entry which is preliminary data.</text>
</comment>
<keyword evidence="8" id="KW-1185">Reference proteome</keyword>
<keyword evidence="4" id="KW-0720">Serine protease</keyword>
<dbReference type="PANTHER" id="PTHR43806:SF11">
    <property type="entry name" value="CEREVISIN-RELATED"/>
    <property type="match status" value="1"/>
</dbReference>
<proteinExistence type="inferred from homology"/>
<reference evidence="7 8" key="1">
    <citation type="submission" date="2022-06" db="EMBL/GenBank/DDBJ databases">
        <title>Actinoplanes abujensis sp. nov., isolated from Nigerian arid soil.</title>
        <authorList>
            <person name="Ding P."/>
        </authorList>
    </citation>
    <scope>NUCLEOTIDE SEQUENCE [LARGE SCALE GENOMIC DNA]</scope>
    <source>
        <strain evidence="8">TRM88002</strain>
    </source>
</reference>
<keyword evidence="3" id="KW-0378">Hydrolase</keyword>
<dbReference type="InterPro" id="IPR036852">
    <property type="entry name" value="Peptidase_S8/S53_dom_sf"/>
</dbReference>
<evidence type="ECO:0000256" key="2">
    <source>
        <dbReference type="ARBA" id="ARBA00022670"/>
    </source>
</evidence>
<evidence type="ECO:0000259" key="6">
    <source>
        <dbReference type="Pfam" id="PF00082"/>
    </source>
</evidence>
<evidence type="ECO:0000313" key="7">
    <source>
        <dbReference type="EMBL" id="MCM4080193.1"/>
    </source>
</evidence>
<dbReference type="PROSITE" id="PS51892">
    <property type="entry name" value="SUBTILASE"/>
    <property type="match status" value="1"/>
</dbReference>
<dbReference type="CDD" id="cd00306">
    <property type="entry name" value="Peptidases_S8_S53"/>
    <property type="match status" value="1"/>
</dbReference>